<comment type="caution">
    <text evidence="1">The sequence shown here is derived from an EMBL/GenBank/DDBJ whole genome shotgun (WGS) entry which is preliminary data.</text>
</comment>
<protein>
    <submittedName>
        <fullName evidence="1">Uncharacterized protein</fullName>
    </submittedName>
</protein>
<organism evidence="1 2">
    <name type="scientific">Prorocentrum cordatum</name>
    <dbReference type="NCBI Taxonomy" id="2364126"/>
    <lineage>
        <taxon>Eukaryota</taxon>
        <taxon>Sar</taxon>
        <taxon>Alveolata</taxon>
        <taxon>Dinophyceae</taxon>
        <taxon>Prorocentrales</taxon>
        <taxon>Prorocentraceae</taxon>
        <taxon>Prorocentrum</taxon>
    </lineage>
</organism>
<dbReference type="Proteomes" id="UP001189429">
    <property type="component" value="Unassembled WGS sequence"/>
</dbReference>
<accession>A0ABN9TX99</accession>
<keyword evidence="2" id="KW-1185">Reference proteome</keyword>
<reference evidence="1" key="1">
    <citation type="submission" date="2023-10" db="EMBL/GenBank/DDBJ databases">
        <authorList>
            <person name="Chen Y."/>
            <person name="Shah S."/>
            <person name="Dougan E. K."/>
            <person name="Thang M."/>
            <person name="Chan C."/>
        </authorList>
    </citation>
    <scope>NUCLEOTIDE SEQUENCE [LARGE SCALE GENOMIC DNA]</scope>
</reference>
<proteinExistence type="predicted"/>
<dbReference type="EMBL" id="CAUYUJ010015160">
    <property type="protein sequence ID" value="CAK0850524.1"/>
    <property type="molecule type" value="Genomic_DNA"/>
</dbReference>
<gene>
    <name evidence="1" type="ORF">PCOR1329_LOCUS42931</name>
</gene>
<name>A0ABN9TX99_9DINO</name>
<sequence>MCTHHECGRVLYLCLACMCDLMPLHILAGMLRALNQVGQPANHRPLPILAQVPKFQDYANTKTLCMPQLQRVRQMALMEEKMAELKANASAGCPPEVFQAARVILQGGVNLLSK</sequence>
<evidence type="ECO:0000313" key="1">
    <source>
        <dbReference type="EMBL" id="CAK0850524.1"/>
    </source>
</evidence>
<evidence type="ECO:0000313" key="2">
    <source>
        <dbReference type="Proteomes" id="UP001189429"/>
    </source>
</evidence>